<feature type="domain" description="Phospholipid/glycerol acyltransferase" evidence="3">
    <location>
        <begin position="43"/>
        <end position="155"/>
    </location>
</feature>
<organism evidence="4 5">
    <name type="scientific">Gracilibacillus thailandensis</name>
    <dbReference type="NCBI Taxonomy" id="563735"/>
    <lineage>
        <taxon>Bacteria</taxon>
        <taxon>Bacillati</taxon>
        <taxon>Bacillota</taxon>
        <taxon>Bacilli</taxon>
        <taxon>Bacillales</taxon>
        <taxon>Bacillaceae</taxon>
        <taxon>Gracilibacillus</taxon>
    </lineage>
</organism>
<dbReference type="GO" id="GO:0003841">
    <property type="term" value="F:1-acylglycerol-3-phosphate O-acyltransferase activity"/>
    <property type="evidence" value="ECO:0007669"/>
    <property type="project" value="TreeGrafter"/>
</dbReference>
<evidence type="ECO:0000259" key="3">
    <source>
        <dbReference type="SMART" id="SM00563"/>
    </source>
</evidence>
<dbReference type="GO" id="GO:0006654">
    <property type="term" value="P:phosphatidic acid biosynthetic process"/>
    <property type="evidence" value="ECO:0007669"/>
    <property type="project" value="TreeGrafter"/>
</dbReference>
<proteinExistence type="predicted"/>
<dbReference type="SMART" id="SM00563">
    <property type="entry name" value="PlsC"/>
    <property type="match status" value="1"/>
</dbReference>
<dbReference type="EMBL" id="WJEE01000001">
    <property type="protein sequence ID" value="MRI64865.1"/>
    <property type="molecule type" value="Genomic_DNA"/>
</dbReference>
<evidence type="ECO:0000313" key="4">
    <source>
        <dbReference type="EMBL" id="MRI64865.1"/>
    </source>
</evidence>
<comment type="caution">
    <text evidence="4">The sequence shown here is derived from an EMBL/GenBank/DDBJ whole genome shotgun (WGS) entry which is preliminary data.</text>
</comment>
<dbReference type="Proteomes" id="UP000435187">
    <property type="component" value="Unassembled WGS sequence"/>
</dbReference>
<dbReference type="AlphaFoldDB" id="A0A6N7QVF5"/>
<keyword evidence="5" id="KW-1185">Reference proteome</keyword>
<protein>
    <recommendedName>
        <fullName evidence="3">Phospholipid/glycerol acyltransferase domain-containing protein</fullName>
    </recommendedName>
</protein>
<dbReference type="RefSeq" id="WP_153833755.1">
    <property type="nucleotide sequence ID" value="NZ_JBHUMW010000007.1"/>
</dbReference>
<evidence type="ECO:0000256" key="1">
    <source>
        <dbReference type="ARBA" id="ARBA00022679"/>
    </source>
</evidence>
<dbReference type="InterPro" id="IPR002123">
    <property type="entry name" value="Plipid/glycerol_acylTrfase"/>
</dbReference>
<name>A0A6N7QVF5_9BACI</name>
<evidence type="ECO:0000313" key="5">
    <source>
        <dbReference type="Proteomes" id="UP000435187"/>
    </source>
</evidence>
<dbReference type="PANTHER" id="PTHR10434:SF11">
    <property type="entry name" value="1-ACYL-SN-GLYCEROL-3-PHOSPHATE ACYLTRANSFERASE"/>
    <property type="match status" value="1"/>
</dbReference>
<keyword evidence="2" id="KW-0012">Acyltransferase</keyword>
<reference evidence="4 5" key="1">
    <citation type="submission" date="2019-10" db="EMBL/GenBank/DDBJ databases">
        <title>Gracilibacillus salitolerans sp. nov., a moderate halophile isolated from a saline soil in northwest China.</title>
        <authorList>
            <person name="Gan L."/>
        </authorList>
    </citation>
    <scope>NUCLEOTIDE SEQUENCE [LARGE SCALE GENOMIC DNA]</scope>
    <source>
        <strain evidence="4 5">TP2-8</strain>
    </source>
</reference>
<dbReference type="CDD" id="cd07989">
    <property type="entry name" value="LPLAT_AGPAT-like"/>
    <property type="match status" value="1"/>
</dbReference>
<sequence length="398" mass="46371">MSIEKKPSKWVKHLLLSAIRLHLHRITTFHVTQNDTKDLKPPYLIVSNHVNNWDPLYINLFVDEPIAFVAGEPLFRNPLLKKILNYTGAIPKTKFKNDTSTIRNVLKAKQHNRVIGLFPEGGRNWDGVTEPIIYSTAKLVKLLKIPVVSVQIKGGYLTHPRWGDGDRKGIIELTFNKIWDGEDIADLTVSTIHDQLTKSLHHDEMNWQKKKGYSYHSKRIAHYLERLLFTCPSCHTIGNMRSDHDTFQCDNCNYQVQLTEQGYFHSEDALYFTTPFEWKEWQQQHLDQLSLTTDTLSEIQEQIEFYQSIDQKPLKKVMKGTIRLDNEQIHIYSADGSSKSFSFEDMEGINILFHHKLDFFVNDTLFRITFTNPRASAYMWIQLIQHLKAKLAIKEQSS</sequence>
<keyword evidence="1" id="KW-0808">Transferase</keyword>
<dbReference type="Pfam" id="PF01553">
    <property type="entry name" value="Acyltransferase"/>
    <property type="match status" value="1"/>
</dbReference>
<accession>A0A6N7QVF5</accession>
<dbReference type="PANTHER" id="PTHR10434">
    <property type="entry name" value="1-ACYL-SN-GLYCEROL-3-PHOSPHATE ACYLTRANSFERASE"/>
    <property type="match status" value="1"/>
</dbReference>
<dbReference type="SUPFAM" id="SSF69593">
    <property type="entry name" value="Glycerol-3-phosphate (1)-acyltransferase"/>
    <property type="match status" value="1"/>
</dbReference>
<evidence type="ECO:0000256" key="2">
    <source>
        <dbReference type="ARBA" id="ARBA00023315"/>
    </source>
</evidence>
<gene>
    <name evidence="4" type="ORF">GH885_00710</name>
</gene>